<evidence type="ECO:0000313" key="6">
    <source>
        <dbReference type="EMBL" id="OTA41690.1"/>
    </source>
</evidence>
<keyword evidence="1" id="KW-0732">Signal</keyword>
<name>A0A1Y2T5G3_SYMTR</name>
<dbReference type="InterPro" id="IPR036249">
    <property type="entry name" value="Thioredoxin-like_sf"/>
</dbReference>
<dbReference type="PANTHER" id="PTHR13887:SF14">
    <property type="entry name" value="DISULFIDE BOND FORMATION PROTEIN D"/>
    <property type="match status" value="1"/>
</dbReference>
<evidence type="ECO:0000259" key="5">
    <source>
        <dbReference type="Pfam" id="PF01323"/>
    </source>
</evidence>
<dbReference type="Gene3D" id="3.40.30.10">
    <property type="entry name" value="Glutaredoxin"/>
    <property type="match status" value="1"/>
</dbReference>
<dbReference type="EMBL" id="LWLV01000278">
    <property type="protein sequence ID" value="OTA41690.1"/>
    <property type="molecule type" value="Genomic_DNA"/>
</dbReference>
<reference evidence="7" key="1">
    <citation type="submission" date="2016-04" db="EMBL/GenBank/DDBJ databases">
        <authorList>
            <person name="Antunes L.P."/>
            <person name="Martins L.F."/>
            <person name="Pereira R.V."/>
            <person name="Thomas A.M."/>
            <person name="Barbosa D."/>
            <person name="Nascimento L."/>
            <person name="Silva G.M."/>
            <person name="Condomitti G.W."/>
            <person name="Digiampietri L.A."/>
            <person name="Lombardi K.C."/>
            <person name="Ramos P.L."/>
            <person name="Quaggio R.B."/>
            <person name="Oliveira J.C."/>
            <person name="Pascon R.C."/>
            <person name="Cruz J.B."/>
            <person name="Silva A.M."/>
            <person name="Setubal J.C."/>
        </authorList>
    </citation>
    <scope>NUCLEOTIDE SEQUENCE [LARGE SCALE GENOMIC DNA]</scope>
</reference>
<dbReference type="Pfam" id="PF01323">
    <property type="entry name" value="DSBA"/>
    <property type="match status" value="1"/>
</dbReference>
<feature type="domain" description="DSBA-like thioredoxin" evidence="5">
    <location>
        <begin position="64"/>
        <end position="134"/>
    </location>
</feature>
<dbReference type="PANTHER" id="PTHR13887">
    <property type="entry name" value="GLUTATHIONE S-TRANSFERASE KAPPA"/>
    <property type="match status" value="1"/>
</dbReference>
<gene>
    <name evidence="6" type="ORF">A6D92_04535</name>
</gene>
<keyword evidence="3" id="KW-1015">Disulfide bond</keyword>
<sequence>MGPQLADMARAGEIRYEVHYLPIFPATGPAIFAVQCAGEQGYWWAMHGRILEDQTRGIRAVQTLDDLDALLARYAEELGLDMAAYRQCLASEEKVQGYIDRVNDQIAAAQDLGIRGTPTFVINGEPVEMDSFDDILSAVREELSRE</sequence>
<dbReference type="InterPro" id="IPR001853">
    <property type="entry name" value="DSBA-like_thioredoxin_dom"/>
</dbReference>
<evidence type="ECO:0000256" key="4">
    <source>
        <dbReference type="ARBA" id="ARBA00023284"/>
    </source>
</evidence>
<evidence type="ECO:0000313" key="7">
    <source>
        <dbReference type="Proteomes" id="UP000194267"/>
    </source>
</evidence>
<organism evidence="6 7">
    <name type="scientific">Symbiobacterium thermophilum</name>
    <dbReference type="NCBI Taxonomy" id="2734"/>
    <lineage>
        <taxon>Bacteria</taxon>
        <taxon>Bacillati</taxon>
        <taxon>Bacillota</taxon>
        <taxon>Clostridia</taxon>
        <taxon>Eubacteriales</taxon>
        <taxon>Symbiobacteriaceae</taxon>
        <taxon>Symbiobacterium</taxon>
    </lineage>
</organism>
<comment type="caution">
    <text evidence="6">The sequence shown here is derived from an EMBL/GenBank/DDBJ whole genome shotgun (WGS) entry which is preliminary data.</text>
</comment>
<protein>
    <recommendedName>
        <fullName evidence="5">DSBA-like thioredoxin domain-containing protein</fullName>
    </recommendedName>
</protein>
<keyword evidence="2" id="KW-0560">Oxidoreductase</keyword>
<keyword evidence="4" id="KW-0676">Redox-active center</keyword>
<evidence type="ECO:0000256" key="2">
    <source>
        <dbReference type="ARBA" id="ARBA00023002"/>
    </source>
</evidence>
<proteinExistence type="predicted"/>
<accession>A0A1Y2T5G3</accession>
<dbReference type="SUPFAM" id="SSF52833">
    <property type="entry name" value="Thioredoxin-like"/>
    <property type="match status" value="1"/>
</dbReference>
<dbReference type="Proteomes" id="UP000194267">
    <property type="component" value="Unassembled WGS sequence"/>
</dbReference>
<dbReference type="AlphaFoldDB" id="A0A1Y2T5G3"/>
<evidence type="ECO:0000256" key="3">
    <source>
        <dbReference type="ARBA" id="ARBA00023157"/>
    </source>
</evidence>
<dbReference type="GO" id="GO:0016491">
    <property type="term" value="F:oxidoreductase activity"/>
    <property type="evidence" value="ECO:0007669"/>
    <property type="project" value="UniProtKB-KW"/>
</dbReference>
<evidence type="ECO:0000256" key="1">
    <source>
        <dbReference type="ARBA" id="ARBA00022729"/>
    </source>
</evidence>